<dbReference type="Proteomes" id="UP001054945">
    <property type="component" value="Unassembled WGS sequence"/>
</dbReference>
<evidence type="ECO:0000313" key="2">
    <source>
        <dbReference type="Proteomes" id="UP001054945"/>
    </source>
</evidence>
<accession>A0AAV4XU86</accession>
<sequence>MQACYLKDSGPPNHRPSGCGCDMTDSLSGTLARSRGASAHFLSSSGPPSEKEFRLNPPAFISTMCVECYIEPHIDLSSFLQHY</sequence>
<proteinExistence type="predicted"/>
<dbReference type="EMBL" id="BPLR01000788">
    <property type="protein sequence ID" value="GIY97499.1"/>
    <property type="molecule type" value="Genomic_DNA"/>
</dbReference>
<organism evidence="1 2">
    <name type="scientific">Caerostris extrusa</name>
    <name type="common">Bark spider</name>
    <name type="synonym">Caerostris bankana</name>
    <dbReference type="NCBI Taxonomy" id="172846"/>
    <lineage>
        <taxon>Eukaryota</taxon>
        <taxon>Metazoa</taxon>
        <taxon>Ecdysozoa</taxon>
        <taxon>Arthropoda</taxon>
        <taxon>Chelicerata</taxon>
        <taxon>Arachnida</taxon>
        <taxon>Araneae</taxon>
        <taxon>Araneomorphae</taxon>
        <taxon>Entelegynae</taxon>
        <taxon>Araneoidea</taxon>
        <taxon>Araneidae</taxon>
        <taxon>Caerostris</taxon>
    </lineage>
</organism>
<comment type="caution">
    <text evidence="1">The sequence shown here is derived from an EMBL/GenBank/DDBJ whole genome shotgun (WGS) entry which is preliminary data.</text>
</comment>
<gene>
    <name evidence="1" type="ORF">CEXT_497631</name>
</gene>
<keyword evidence="2" id="KW-1185">Reference proteome</keyword>
<dbReference type="AlphaFoldDB" id="A0AAV4XU86"/>
<protein>
    <submittedName>
        <fullName evidence="1">Uncharacterized protein</fullName>
    </submittedName>
</protein>
<name>A0AAV4XU86_CAEEX</name>
<reference evidence="1 2" key="1">
    <citation type="submission" date="2021-06" db="EMBL/GenBank/DDBJ databases">
        <title>Caerostris extrusa draft genome.</title>
        <authorList>
            <person name="Kono N."/>
            <person name="Arakawa K."/>
        </authorList>
    </citation>
    <scope>NUCLEOTIDE SEQUENCE [LARGE SCALE GENOMIC DNA]</scope>
</reference>
<evidence type="ECO:0000313" key="1">
    <source>
        <dbReference type="EMBL" id="GIY97499.1"/>
    </source>
</evidence>